<organism evidence="7 8">
    <name type="scientific">Candidimonas nitroreducens</name>
    <dbReference type="NCBI Taxonomy" id="683354"/>
    <lineage>
        <taxon>Bacteria</taxon>
        <taxon>Pseudomonadati</taxon>
        <taxon>Pseudomonadota</taxon>
        <taxon>Betaproteobacteria</taxon>
        <taxon>Burkholderiales</taxon>
        <taxon>Alcaligenaceae</taxon>
        <taxon>Candidimonas</taxon>
    </lineage>
</organism>
<dbReference type="Proteomes" id="UP000214603">
    <property type="component" value="Unassembled WGS sequence"/>
</dbReference>
<dbReference type="OrthoDB" id="8585334at2"/>
<feature type="domain" description="Resolvase/invertase-type recombinase catalytic" evidence="6">
    <location>
        <begin position="5"/>
        <end position="149"/>
    </location>
</feature>
<evidence type="ECO:0000256" key="1">
    <source>
        <dbReference type="ARBA" id="ARBA00022908"/>
    </source>
</evidence>
<dbReference type="AlphaFoldDB" id="A0A225MPM5"/>
<dbReference type="Gene3D" id="3.40.50.1390">
    <property type="entry name" value="Resolvase, N-terminal catalytic domain"/>
    <property type="match status" value="1"/>
</dbReference>
<dbReference type="GO" id="GO:0003677">
    <property type="term" value="F:DNA binding"/>
    <property type="evidence" value="ECO:0007669"/>
    <property type="project" value="UniProtKB-KW"/>
</dbReference>
<sequence>MKAKRVAIYARVSTDSQTTENQLAELRAAAGRHGWEVTGEYVDHAISGAKGRDQRPQFDKLLKGAVRREFDVIAAWSVDRLGRSLQHLVSFLGDIQAAGVDLYLHQQGLNTTTPSGKAMFQMCGVFAEFERSMIQERVKAGLKRAKEQGRIGGRPKVDGKTVARVLELRGQSMGMLKIAQAVGCGTGTVQRIIKEHAPA</sequence>
<accession>A0A225MPM5</accession>
<dbReference type="InterPro" id="IPR050639">
    <property type="entry name" value="SSR_resolvase"/>
</dbReference>
<proteinExistence type="predicted"/>
<evidence type="ECO:0000313" key="7">
    <source>
        <dbReference type="EMBL" id="OWT61880.1"/>
    </source>
</evidence>
<dbReference type="GO" id="GO:0000150">
    <property type="term" value="F:DNA strand exchange activity"/>
    <property type="evidence" value="ECO:0007669"/>
    <property type="project" value="InterPro"/>
</dbReference>
<dbReference type="Pfam" id="PF00239">
    <property type="entry name" value="Resolvase"/>
    <property type="match status" value="1"/>
</dbReference>
<name>A0A225MPM5_9BURK</name>
<evidence type="ECO:0000313" key="8">
    <source>
        <dbReference type="Proteomes" id="UP000214603"/>
    </source>
</evidence>
<dbReference type="InterPro" id="IPR006119">
    <property type="entry name" value="Resolv_N"/>
</dbReference>
<dbReference type="PROSITE" id="PS00397">
    <property type="entry name" value="RECOMBINASES_1"/>
    <property type="match status" value="1"/>
</dbReference>
<gene>
    <name evidence="7" type="ORF">CEY11_08595</name>
</gene>
<evidence type="ECO:0000259" key="6">
    <source>
        <dbReference type="PROSITE" id="PS51736"/>
    </source>
</evidence>
<keyword evidence="1" id="KW-0229">DNA integration</keyword>
<dbReference type="PANTHER" id="PTHR30461">
    <property type="entry name" value="DNA-INVERTASE FROM LAMBDOID PROPHAGE"/>
    <property type="match status" value="1"/>
</dbReference>
<evidence type="ECO:0000256" key="3">
    <source>
        <dbReference type="ARBA" id="ARBA00023172"/>
    </source>
</evidence>
<evidence type="ECO:0000256" key="4">
    <source>
        <dbReference type="PIRSR" id="PIRSR606118-50"/>
    </source>
</evidence>
<dbReference type="CDD" id="cd03768">
    <property type="entry name" value="SR_ResInv"/>
    <property type="match status" value="1"/>
</dbReference>
<evidence type="ECO:0000256" key="5">
    <source>
        <dbReference type="PROSITE-ProRule" id="PRU10137"/>
    </source>
</evidence>
<dbReference type="PROSITE" id="PS51736">
    <property type="entry name" value="RECOMBINASES_3"/>
    <property type="match status" value="1"/>
</dbReference>
<dbReference type="SMART" id="SM00857">
    <property type="entry name" value="Resolvase"/>
    <property type="match status" value="1"/>
</dbReference>
<keyword evidence="8" id="KW-1185">Reference proteome</keyword>
<comment type="caution">
    <text evidence="7">The sequence shown here is derived from an EMBL/GenBank/DDBJ whole genome shotgun (WGS) entry which is preliminary data.</text>
</comment>
<evidence type="ECO:0000256" key="2">
    <source>
        <dbReference type="ARBA" id="ARBA00023125"/>
    </source>
</evidence>
<dbReference type="PANTHER" id="PTHR30461:SF2">
    <property type="entry name" value="SERINE RECOMBINASE PINE-RELATED"/>
    <property type="match status" value="1"/>
</dbReference>
<feature type="active site" description="O-(5'-phospho-DNA)-serine intermediate" evidence="4 5">
    <location>
        <position position="13"/>
    </location>
</feature>
<dbReference type="RefSeq" id="WP_088602966.1">
    <property type="nucleotide sequence ID" value="NZ_NJIH01000004.1"/>
</dbReference>
<dbReference type="InterPro" id="IPR006118">
    <property type="entry name" value="Recombinase_CS"/>
</dbReference>
<reference evidence="8" key="1">
    <citation type="submission" date="2017-06" db="EMBL/GenBank/DDBJ databases">
        <title>Herbaspirillum phytohormonus sp. nov., isolated from the root nodule of Robinia pseudoacacia in lead-zinc mine.</title>
        <authorList>
            <person name="Fan M."/>
            <person name="Lin Y."/>
        </authorList>
    </citation>
    <scope>NUCLEOTIDE SEQUENCE [LARGE SCALE GENOMIC DNA]</scope>
    <source>
        <strain evidence="8">SC-089</strain>
    </source>
</reference>
<dbReference type="EMBL" id="NJIH01000004">
    <property type="protein sequence ID" value="OWT61880.1"/>
    <property type="molecule type" value="Genomic_DNA"/>
</dbReference>
<dbReference type="GO" id="GO:0015074">
    <property type="term" value="P:DNA integration"/>
    <property type="evidence" value="ECO:0007669"/>
    <property type="project" value="UniProtKB-KW"/>
</dbReference>
<dbReference type="SUPFAM" id="SSF53041">
    <property type="entry name" value="Resolvase-like"/>
    <property type="match status" value="1"/>
</dbReference>
<dbReference type="InterPro" id="IPR036162">
    <property type="entry name" value="Resolvase-like_N_sf"/>
</dbReference>
<keyword evidence="2" id="KW-0238">DNA-binding</keyword>
<protein>
    <submittedName>
        <fullName evidence="7">Resolvase</fullName>
    </submittedName>
</protein>
<keyword evidence="3" id="KW-0233">DNA recombination</keyword>